<evidence type="ECO:0000313" key="6">
    <source>
        <dbReference type="Proteomes" id="UP001369736"/>
    </source>
</evidence>
<dbReference type="Gene3D" id="3.30.365.10">
    <property type="entry name" value="Aldehyde oxidase/xanthine dehydrogenase, molybdopterin binding domain"/>
    <property type="match status" value="4"/>
</dbReference>
<accession>A0ABU8M9I0</accession>
<dbReference type="Pfam" id="PF02738">
    <property type="entry name" value="MoCoBD_1"/>
    <property type="match status" value="1"/>
</dbReference>
<gene>
    <name evidence="5" type="ORF">WCD58_22760</name>
</gene>
<dbReference type="InterPro" id="IPR046867">
    <property type="entry name" value="AldOxase/xan_DH_MoCoBD2"/>
</dbReference>
<dbReference type="SMART" id="SM01008">
    <property type="entry name" value="Ald_Xan_dh_C"/>
    <property type="match status" value="1"/>
</dbReference>
<dbReference type="InterPro" id="IPR037165">
    <property type="entry name" value="AldOxase/xan_DH_Mopterin-bd_sf"/>
</dbReference>
<dbReference type="PANTHER" id="PTHR11908:SF132">
    <property type="entry name" value="ALDEHYDE OXIDASE 1-RELATED"/>
    <property type="match status" value="1"/>
</dbReference>
<dbReference type="RefSeq" id="WP_337705363.1">
    <property type="nucleotide sequence ID" value="NZ_JBBEGM010000010.1"/>
</dbReference>
<name>A0ABU8M9I0_9PSEU</name>
<dbReference type="InterPro" id="IPR008274">
    <property type="entry name" value="AldOxase/xan_DH_MoCoBD1"/>
</dbReference>
<dbReference type="SUPFAM" id="SSF56003">
    <property type="entry name" value="Molybdenum cofactor-binding domain"/>
    <property type="match status" value="1"/>
</dbReference>
<organism evidence="5 6">
    <name type="scientific">Actinomycetospora flava</name>
    <dbReference type="NCBI Taxonomy" id="3129232"/>
    <lineage>
        <taxon>Bacteria</taxon>
        <taxon>Bacillati</taxon>
        <taxon>Actinomycetota</taxon>
        <taxon>Actinomycetes</taxon>
        <taxon>Pseudonocardiales</taxon>
        <taxon>Pseudonocardiaceae</taxon>
        <taxon>Actinomycetospora</taxon>
    </lineage>
</organism>
<dbReference type="Proteomes" id="UP001369736">
    <property type="component" value="Unassembled WGS sequence"/>
</dbReference>
<keyword evidence="6" id="KW-1185">Reference proteome</keyword>
<dbReference type="Pfam" id="PF20256">
    <property type="entry name" value="MoCoBD_2"/>
    <property type="match status" value="1"/>
</dbReference>
<keyword evidence="2" id="KW-0560">Oxidoreductase</keyword>
<feature type="compositionally biased region" description="Basic and acidic residues" evidence="3">
    <location>
        <begin position="31"/>
        <end position="41"/>
    </location>
</feature>
<feature type="compositionally biased region" description="Pro residues" evidence="3">
    <location>
        <begin position="18"/>
        <end position="27"/>
    </location>
</feature>
<reference evidence="5 6" key="1">
    <citation type="submission" date="2024-03" db="EMBL/GenBank/DDBJ databases">
        <title>Actinomycetospora sp. OC33-EN07, a novel actinomycete isolated from wild orchid (Aerides multiflora).</title>
        <authorList>
            <person name="Suriyachadkun C."/>
        </authorList>
    </citation>
    <scope>NUCLEOTIDE SEQUENCE [LARGE SCALE GENOMIC DNA]</scope>
    <source>
        <strain evidence="5 6">OC33-EN07</strain>
    </source>
</reference>
<dbReference type="InterPro" id="IPR036856">
    <property type="entry name" value="Ald_Oxase/Xan_DH_a/b_sf"/>
</dbReference>
<evidence type="ECO:0000256" key="2">
    <source>
        <dbReference type="ARBA" id="ARBA00023002"/>
    </source>
</evidence>
<evidence type="ECO:0000313" key="5">
    <source>
        <dbReference type="EMBL" id="MEJ2863995.1"/>
    </source>
</evidence>
<feature type="domain" description="Aldehyde oxidase/xanthine dehydrogenase a/b hammerhead" evidence="4">
    <location>
        <begin position="48"/>
        <end position="164"/>
    </location>
</feature>
<comment type="caution">
    <text evidence="5">The sequence shown here is derived from an EMBL/GenBank/DDBJ whole genome shotgun (WGS) entry which is preliminary data.</text>
</comment>
<dbReference type="InterPro" id="IPR016208">
    <property type="entry name" value="Ald_Oxase/xanthine_DH-like"/>
</dbReference>
<dbReference type="Pfam" id="PF01315">
    <property type="entry name" value="Ald_Xan_dh_C"/>
    <property type="match status" value="1"/>
</dbReference>
<sequence>MTTTPTPPHSLRTAPEPDTVPDPPPGAPALHETDGHQPLRRDGDLLLTGRAQFVDDIAPRGLLHAAILRSPHPHAVIRGVDASRARAREEVEVVLTGADAVDLATPLPHFFEPSIVGCRTTEFRCLAVDRVRWVGEPVAAVVASSLAEAEAALADIVVDYEPLPAVLDADEALRDDAPVLFEEWGDNRLGLFPFAEGDAAGKIAAAPHVVRDELRVGRQHVAPMETRGYVAQWEPGGRLTLWASTQNPHPLRTNLATTLGVPEDRVRVVATRMGGGFGHKFNGYGEEPLVCLLSRLADAPVKWIETRKDCLLVGAREFTHRFEVGFDDDGVVLGLADRIVGNIGCLAPWGGWSMTFPAGMTFPGPYRIADYAIESVPVVTNKAPWNGFRGYGKEQAAMALERIMDLIAEHRGIDPAEVRRRNFIPPEAFPFWTAAKHLDSGEYAAALDKALALAGYDALRARQEAARAQGRHLGVGIGFELTPEGGDFAGSFVRGFDTSTVRVHPSGAVSVLTGVTSPGTGNETSIAHLVAREFGIAVEAVGVTQGDTDACPYGFGNFTSRSLATGGAAAVLAARELRERMADAASALLDADAAAFDFRDGAVVSRTDPETSLTFAELAETIYRRGLAAPGLDQPLLEVTRIDLPHNFHHVPDEQGRFSAYPSFPYSAHVALVEVDAETGVVELLEYSAIDDCGVVVSPTFVAGQLYGAIAQGIGGALWEEVPYGEDGAPEAETFKHYLTPRAPDLPTIRLQHQHTPSPFTLLGTKGAGESGVGGAMAALLNAVNDGLRPLGVHAHRVPLTPPVVLDAIVSGGAS</sequence>
<dbReference type="EMBL" id="JBBEGM010000010">
    <property type="protein sequence ID" value="MEJ2863995.1"/>
    <property type="molecule type" value="Genomic_DNA"/>
</dbReference>
<keyword evidence="1" id="KW-0500">Molybdenum</keyword>
<dbReference type="PANTHER" id="PTHR11908">
    <property type="entry name" value="XANTHINE DEHYDROGENASE"/>
    <property type="match status" value="1"/>
</dbReference>
<dbReference type="InterPro" id="IPR000674">
    <property type="entry name" value="Ald_Oxase/Xan_DH_a/b"/>
</dbReference>
<feature type="region of interest" description="Disordered" evidence="3">
    <location>
        <begin position="1"/>
        <end position="41"/>
    </location>
</feature>
<dbReference type="SUPFAM" id="SSF54665">
    <property type="entry name" value="CO dehydrogenase molybdoprotein N-domain-like"/>
    <property type="match status" value="1"/>
</dbReference>
<evidence type="ECO:0000256" key="1">
    <source>
        <dbReference type="ARBA" id="ARBA00022505"/>
    </source>
</evidence>
<proteinExistence type="predicted"/>
<evidence type="ECO:0000259" key="4">
    <source>
        <dbReference type="SMART" id="SM01008"/>
    </source>
</evidence>
<dbReference type="Gene3D" id="3.90.1170.50">
    <property type="entry name" value="Aldehyde oxidase/xanthine dehydrogenase, a/b hammerhead"/>
    <property type="match status" value="1"/>
</dbReference>
<evidence type="ECO:0000256" key="3">
    <source>
        <dbReference type="SAM" id="MobiDB-lite"/>
    </source>
</evidence>
<protein>
    <submittedName>
        <fullName evidence="5">Xanthine dehydrogenase family protein molybdopterin-binding subunit</fullName>
    </submittedName>
</protein>